<comment type="caution">
    <text evidence="1">The sequence shown here is derived from an EMBL/GenBank/DDBJ whole genome shotgun (WGS) entry which is preliminary data.</text>
</comment>
<dbReference type="RefSeq" id="WP_272969845.1">
    <property type="nucleotide sequence ID" value="NZ_CALBIY010000073.1"/>
</dbReference>
<dbReference type="Proteomes" id="UP000263517">
    <property type="component" value="Unassembled WGS sequence"/>
</dbReference>
<proteinExistence type="predicted"/>
<reference evidence="1 2" key="1">
    <citation type="journal article" date="2018" name="Nat. Biotechnol.">
        <title>A standardized bacterial taxonomy based on genome phylogeny substantially revises the tree of life.</title>
        <authorList>
            <person name="Parks D.H."/>
            <person name="Chuvochina M."/>
            <person name="Waite D.W."/>
            <person name="Rinke C."/>
            <person name="Skarshewski A."/>
            <person name="Chaumeil P.A."/>
            <person name="Hugenholtz P."/>
        </authorList>
    </citation>
    <scope>NUCLEOTIDE SEQUENCE [LARGE SCALE GENOMIC DNA]</scope>
    <source>
        <strain evidence="1">UBA11978</strain>
    </source>
</reference>
<evidence type="ECO:0000313" key="1">
    <source>
        <dbReference type="EMBL" id="HAW77652.1"/>
    </source>
</evidence>
<sequence>MADTQNPCADMCKNLLDNPLAGCVVAKNGSVSYFYGTDGVITANAEDAADIIKLIAQLIKRQDERSF</sequence>
<name>A0A350P8N5_9ALTE</name>
<gene>
    <name evidence="1" type="ORF">DCW74_18195</name>
</gene>
<organism evidence="1 2">
    <name type="scientific">Alteromonas australica</name>
    <dbReference type="NCBI Taxonomy" id="589873"/>
    <lineage>
        <taxon>Bacteria</taxon>
        <taxon>Pseudomonadati</taxon>
        <taxon>Pseudomonadota</taxon>
        <taxon>Gammaproteobacteria</taxon>
        <taxon>Alteromonadales</taxon>
        <taxon>Alteromonadaceae</taxon>
        <taxon>Alteromonas/Salinimonas group</taxon>
        <taxon>Alteromonas</taxon>
    </lineage>
</organism>
<accession>A0A350P8N5</accession>
<evidence type="ECO:0000313" key="2">
    <source>
        <dbReference type="Proteomes" id="UP000263517"/>
    </source>
</evidence>
<dbReference type="AlphaFoldDB" id="A0A350P8N5"/>
<dbReference type="EMBL" id="DNAN01000632">
    <property type="protein sequence ID" value="HAW77652.1"/>
    <property type="molecule type" value="Genomic_DNA"/>
</dbReference>
<protein>
    <submittedName>
        <fullName evidence="1">Uncharacterized protein</fullName>
    </submittedName>
</protein>